<organism evidence="5 6">
    <name type="scientific">Papilio xuthus</name>
    <name type="common">Asian swallowtail butterfly</name>
    <dbReference type="NCBI Taxonomy" id="66420"/>
    <lineage>
        <taxon>Eukaryota</taxon>
        <taxon>Metazoa</taxon>
        <taxon>Ecdysozoa</taxon>
        <taxon>Arthropoda</taxon>
        <taxon>Hexapoda</taxon>
        <taxon>Insecta</taxon>
        <taxon>Pterygota</taxon>
        <taxon>Neoptera</taxon>
        <taxon>Endopterygota</taxon>
        <taxon>Lepidoptera</taxon>
        <taxon>Glossata</taxon>
        <taxon>Ditrysia</taxon>
        <taxon>Papilionoidea</taxon>
        <taxon>Papilionidae</taxon>
        <taxon>Papilioninae</taxon>
        <taxon>Papilio</taxon>
    </lineage>
</organism>
<dbReference type="ESTHER" id="papxu-a0a194q858">
    <property type="family name" value="ABHD12-PHARC"/>
</dbReference>
<feature type="domain" description="AB hydrolase-1" evidence="4">
    <location>
        <begin position="727"/>
        <end position="818"/>
    </location>
</feature>
<dbReference type="InterPro" id="IPR000073">
    <property type="entry name" value="AB_hydrolase_1"/>
</dbReference>
<evidence type="ECO:0000313" key="5">
    <source>
        <dbReference type="EMBL" id="KPJ01175.1"/>
    </source>
</evidence>
<dbReference type="EMBL" id="KQ459386">
    <property type="protein sequence ID" value="KPJ01175.1"/>
    <property type="molecule type" value="Genomic_DNA"/>
</dbReference>
<accession>A0A194Q858</accession>
<evidence type="ECO:0000256" key="2">
    <source>
        <dbReference type="SAM" id="Phobius"/>
    </source>
</evidence>
<dbReference type="GO" id="GO:0006660">
    <property type="term" value="P:phosphatidylserine catabolic process"/>
    <property type="evidence" value="ECO:0007669"/>
    <property type="project" value="TreeGrafter"/>
</dbReference>
<keyword evidence="2" id="KW-1133">Transmembrane helix</keyword>
<dbReference type="GO" id="GO:0004622">
    <property type="term" value="F:phosphatidylcholine lysophospholipase activity"/>
    <property type="evidence" value="ECO:0007669"/>
    <property type="project" value="TreeGrafter"/>
</dbReference>
<reference evidence="5 6" key="1">
    <citation type="journal article" date="2015" name="Nat. Commun.">
        <title>Outbred genome sequencing and CRISPR/Cas9 gene editing in butterflies.</title>
        <authorList>
            <person name="Li X."/>
            <person name="Fan D."/>
            <person name="Zhang W."/>
            <person name="Liu G."/>
            <person name="Zhang L."/>
            <person name="Zhao L."/>
            <person name="Fang X."/>
            <person name="Chen L."/>
            <person name="Dong Y."/>
            <person name="Chen Y."/>
            <person name="Ding Y."/>
            <person name="Zhao R."/>
            <person name="Feng M."/>
            <person name="Zhu Y."/>
            <person name="Feng Y."/>
            <person name="Jiang X."/>
            <person name="Zhu D."/>
            <person name="Xiang H."/>
            <person name="Feng X."/>
            <person name="Li S."/>
            <person name="Wang J."/>
            <person name="Zhang G."/>
            <person name="Kronforst M.R."/>
            <person name="Wang W."/>
        </authorList>
    </citation>
    <scope>NUCLEOTIDE SEQUENCE [LARGE SCALE GENOMIC DNA]</scope>
    <source>
        <strain evidence="5">Ya'a_city_454_Px</strain>
        <tissue evidence="5">Whole body</tissue>
    </source>
</reference>
<feature type="coiled-coil region" evidence="1">
    <location>
        <begin position="226"/>
        <end position="267"/>
    </location>
</feature>
<feature type="transmembrane region" description="Helical" evidence="2">
    <location>
        <begin position="360"/>
        <end position="382"/>
    </location>
</feature>
<dbReference type="Gene3D" id="3.40.50.1820">
    <property type="entry name" value="alpha/beta hydrolase"/>
    <property type="match status" value="2"/>
</dbReference>
<keyword evidence="2" id="KW-0472">Membrane</keyword>
<feature type="chain" id="PRO_5008264119" evidence="3">
    <location>
        <begin position="17"/>
        <end position="911"/>
    </location>
</feature>
<dbReference type="GO" id="GO:0047372">
    <property type="term" value="F:monoacylglycerol lipase activity"/>
    <property type="evidence" value="ECO:0007669"/>
    <property type="project" value="TreeGrafter"/>
</dbReference>
<evidence type="ECO:0000259" key="4">
    <source>
        <dbReference type="Pfam" id="PF00561"/>
    </source>
</evidence>
<dbReference type="GO" id="GO:0005789">
    <property type="term" value="C:endoplasmic reticulum membrane"/>
    <property type="evidence" value="ECO:0007669"/>
    <property type="project" value="TreeGrafter"/>
</dbReference>
<dbReference type="PANTHER" id="PTHR12277:SF194">
    <property type="entry name" value="FI04476P"/>
    <property type="match status" value="1"/>
</dbReference>
<proteinExistence type="predicted"/>
<dbReference type="AlphaFoldDB" id="A0A194Q858"/>
<keyword evidence="6" id="KW-1185">Reference proteome</keyword>
<evidence type="ECO:0000256" key="3">
    <source>
        <dbReference type="SAM" id="SignalP"/>
    </source>
</evidence>
<dbReference type="Proteomes" id="UP000053268">
    <property type="component" value="Unassembled WGS sequence"/>
</dbReference>
<evidence type="ECO:0000313" key="6">
    <source>
        <dbReference type="Proteomes" id="UP000053268"/>
    </source>
</evidence>
<name>A0A194Q858_PAPXU</name>
<dbReference type="SUPFAM" id="SSF53474">
    <property type="entry name" value="alpha/beta-Hydrolases"/>
    <property type="match status" value="2"/>
</dbReference>
<keyword evidence="3" id="KW-0732">Signal</keyword>
<dbReference type="PANTHER" id="PTHR12277">
    <property type="entry name" value="ALPHA/BETA HYDROLASE DOMAIN-CONTAINING PROTEIN"/>
    <property type="match status" value="1"/>
</dbReference>
<gene>
    <name evidence="5" type="ORF">RR46_03046</name>
</gene>
<protein>
    <submittedName>
        <fullName evidence="5">Monoacylglycerol lipase ABHD12</fullName>
    </submittedName>
</protein>
<dbReference type="GO" id="GO:0052651">
    <property type="term" value="P:monoacylglycerol catabolic process"/>
    <property type="evidence" value="ECO:0007669"/>
    <property type="project" value="TreeGrafter"/>
</dbReference>
<dbReference type="Pfam" id="PF00561">
    <property type="entry name" value="Abhydrolase_1"/>
    <property type="match status" value="2"/>
</dbReference>
<keyword evidence="1" id="KW-0175">Coiled coil</keyword>
<keyword evidence="2" id="KW-0812">Transmembrane</keyword>
<dbReference type="InterPro" id="IPR029058">
    <property type="entry name" value="AB_hydrolase_fold"/>
</dbReference>
<evidence type="ECO:0000256" key="1">
    <source>
        <dbReference type="SAM" id="Coils"/>
    </source>
</evidence>
<sequence>MRIFVIAALFIVSVAAKGSGPYLPSGWRPEGPAFYLPSEVKEPKENPFKDVIFQESIASGSDSFQEYGPPKVEVAPLELSKQGLPDEVTEQAFSVIEAKSQENVEEKVEIAVTEIQNIVGDSEANLSQQSFVQEAIPVTELIFEETTPLVETEIIEDIQPAEVTTQIVEIATAVVENEEITQIVAETPINEVLGNEATAEVTQQENENANSNIVSTFQERVQVQEIQTVQEEVQKVETEVQNVETEVQKVETQVQNFETEFKTIVQEVQNIPELLNSIDNEQQQQVETVQDVSAKVIQDTFGTLEQAPEGFLEYGPPGFKEYGPPKEEVVPIAEVILPVQQTIESNANRRRRFSPKFRGLFLGASISAGIFVFHVAVVPLIFKYSKTFRRSLIFANFVQWPLSIDYEDPSSSGIDGARNLNIEYHSKIDRCPIRIGIWHILPKSTYERMKGSFEGNCDKEQLNIAMDEELANSKTPVILYCHGNSNSRAAWHRIQLYKFFQQMDFHTIAFDYRGYGDSTNLTPSEGGVVEDSLIVYDWLNTTLDKGEEKPPVFVWGHSLGTGISSHLLGNLKELSCEILERSSPLPQPNGLILESPFNNIADEVANHPLAKLVIWLPYFENTFVDPFRARCCEHAFVSDVHLARARSLPVLVLHAKDDVIVPFVVGKKLYKAILESRSEGDAAVTLHAYDSKLNLGHKWICTAPDLPDVIRCMAHSTVLSIQGDFRGNCNHRASPHRLNLYKVFQELNFHVITFDYRGYGDSTYIQPTERGVVEDTLHVYSWILRSISRTHRPMVVIWGHSLGTAVAAHLVAHLSQLCGNMGHGTMPQPSALILEAPFNNLIEEIESHPFSKLYNSTVASRREASSQAPVVLHGFERGQGLGHNNLCQAPDLPHVVSSFLQTVEKYEQHKK</sequence>
<dbReference type="STRING" id="66420.A0A194Q858"/>
<feature type="domain" description="AB hydrolase-1" evidence="4">
    <location>
        <begin position="476"/>
        <end position="570"/>
    </location>
</feature>
<feature type="signal peptide" evidence="3">
    <location>
        <begin position="1"/>
        <end position="16"/>
    </location>
</feature>